<name>A0ABD2AVB3_VESSQ</name>
<accession>A0ABD2AVB3</accession>
<dbReference type="AlphaFoldDB" id="A0ABD2AVB3"/>
<evidence type="ECO:0000313" key="2">
    <source>
        <dbReference type="EMBL" id="KAL2724548.1"/>
    </source>
</evidence>
<dbReference type="Proteomes" id="UP001607302">
    <property type="component" value="Unassembled WGS sequence"/>
</dbReference>
<comment type="caution">
    <text evidence="2">The sequence shown here is derived from an EMBL/GenBank/DDBJ whole genome shotgun (WGS) entry which is preliminary data.</text>
</comment>
<evidence type="ECO:0000256" key="1">
    <source>
        <dbReference type="SAM" id="MobiDB-lite"/>
    </source>
</evidence>
<feature type="region of interest" description="Disordered" evidence="1">
    <location>
        <begin position="47"/>
        <end position="80"/>
    </location>
</feature>
<dbReference type="EMBL" id="JAUDFV010000139">
    <property type="protein sequence ID" value="KAL2724548.1"/>
    <property type="molecule type" value="Genomic_DNA"/>
</dbReference>
<reference evidence="2 3" key="1">
    <citation type="journal article" date="2024" name="Ann. Entomol. Soc. Am.">
        <title>Genomic analyses of the southern and eastern yellowjacket wasps (Hymenoptera: Vespidae) reveal evolutionary signatures of social life.</title>
        <authorList>
            <person name="Catto M.A."/>
            <person name="Caine P.B."/>
            <person name="Orr S.E."/>
            <person name="Hunt B.G."/>
            <person name="Goodisman M.A.D."/>
        </authorList>
    </citation>
    <scope>NUCLEOTIDE SEQUENCE [LARGE SCALE GENOMIC DNA]</scope>
    <source>
        <strain evidence="2">233</strain>
        <tissue evidence="2">Head and thorax</tissue>
    </source>
</reference>
<evidence type="ECO:0000313" key="3">
    <source>
        <dbReference type="Proteomes" id="UP001607302"/>
    </source>
</evidence>
<proteinExistence type="predicted"/>
<feature type="compositionally biased region" description="Basic residues" evidence="1">
    <location>
        <begin position="57"/>
        <end position="66"/>
    </location>
</feature>
<sequence length="129" mass="14438">MDRKNSEPSMAAGSPYTGTLHLRFNNVLRELEQKKPQLDELVHTAENLRADTNRQQLHGKGKRQSRKFLDDASGVSQGSSTISIRGFEFSRVPAPIRSRAGDYLPVVTLIVSRVLENSLPRCLALFALY</sequence>
<gene>
    <name evidence="2" type="ORF">V1478_009061</name>
</gene>
<organism evidence="2 3">
    <name type="scientific">Vespula squamosa</name>
    <name type="common">Southern yellow jacket</name>
    <name type="synonym">Wasp</name>
    <dbReference type="NCBI Taxonomy" id="30214"/>
    <lineage>
        <taxon>Eukaryota</taxon>
        <taxon>Metazoa</taxon>
        <taxon>Ecdysozoa</taxon>
        <taxon>Arthropoda</taxon>
        <taxon>Hexapoda</taxon>
        <taxon>Insecta</taxon>
        <taxon>Pterygota</taxon>
        <taxon>Neoptera</taxon>
        <taxon>Endopterygota</taxon>
        <taxon>Hymenoptera</taxon>
        <taxon>Apocrita</taxon>
        <taxon>Aculeata</taxon>
        <taxon>Vespoidea</taxon>
        <taxon>Vespidae</taxon>
        <taxon>Vespinae</taxon>
        <taxon>Vespula</taxon>
    </lineage>
</organism>
<protein>
    <submittedName>
        <fullName evidence="2">Dystrophin-like</fullName>
    </submittedName>
</protein>
<keyword evidence="3" id="KW-1185">Reference proteome</keyword>